<comment type="caution">
    <text evidence="2">The sequence shown here is derived from an EMBL/GenBank/DDBJ whole genome shotgun (WGS) entry which is preliminary data.</text>
</comment>
<dbReference type="Proteomes" id="UP001163046">
    <property type="component" value="Unassembled WGS sequence"/>
</dbReference>
<sequence length="327" mass="36719">MDKKHREIHEEALLHFFDPNKVGIKFSRQLEMSTQPKSDAPTASGSSSESAFVVNRFAALDVRDDRQVETRSRAAAKQHGQTAANDDVSSKVRDKRRKKGTIDLMILCSDESTAKAVSDMYCLPSLPPEVHIGSPSELKLHLVGKTEKKVIVVMCLDRNVKKLALTQSEEIQITEKIELILEEKGVILWWRGRMQEPAPCDVIGAAALPVRQQGGQPTMEWIELKEDSNTDITKKTLLLKTSIRYGVISEYDVKAKKEGWVPPPQLVSVLLNKWKNVARAELEIYSENESGDLHAVVKENTSVPIEVQHRSVYQSSSIKVPQMKLEN</sequence>
<dbReference type="OrthoDB" id="10065203at2759"/>
<proteinExistence type="predicted"/>
<keyword evidence="3" id="KW-1185">Reference proteome</keyword>
<reference evidence="2" key="1">
    <citation type="submission" date="2023-01" db="EMBL/GenBank/DDBJ databases">
        <title>Genome assembly of the deep-sea coral Lophelia pertusa.</title>
        <authorList>
            <person name="Herrera S."/>
            <person name="Cordes E."/>
        </authorList>
    </citation>
    <scope>NUCLEOTIDE SEQUENCE</scope>
    <source>
        <strain evidence="2">USNM1676648</strain>
        <tissue evidence="2">Polyp</tissue>
    </source>
</reference>
<dbReference type="EMBL" id="MU826387">
    <property type="protein sequence ID" value="KAJ7376888.1"/>
    <property type="molecule type" value="Genomic_DNA"/>
</dbReference>
<gene>
    <name evidence="2" type="ORF">OS493_031767</name>
</gene>
<feature type="region of interest" description="Disordered" evidence="1">
    <location>
        <begin position="68"/>
        <end position="95"/>
    </location>
</feature>
<evidence type="ECO:0000313" key="2">
    <source>
        <dbReference type="EMBL" id="KAJ7376888.1"/>
    </source>
</evidence>
<protein>
    <submittedName>
        <fullName evidence="2">Uncharacterized protein</fullName>
    </submittedName>
</protein>
<organism evidence="2 3">
    <name type="scientific">Desmophyllum pertusum</name>
    <dbReference type="NCBI Taxonomy" id="174260"/>
    <lineage>
        <taxon>Eukaryota</taxon>
        <taxon>Metazoa</taxon>
        <taxon>Cnidaria</taxon>
        <taxon>Anthozoa</taxon>
        <taxon>Hexacorallia</taxon>
        <taxon>Scleractinia</taxon>
        <taxon>Caryophylliina</taxon>
        <taxon>Caryophylliidae</taxon>
        <taxon>Desmophyllum</taxon>
    </lineage>
</organism>
<name>A0A9X0CWG0_9CNID</name>
<accession>A0A9X0CWG0</accession>
<evidence type="ECO:0000256" key="1">
    <source>
        <dbReference type="SAM" id="MobiDB-lite"/>
    </source>
</evidence>
<evidence type="ECO:0000313" key="3">
    <source>
        <dbReference type="Proteomes" id="UP001163046"/>
    </source>
</evidence>
<dbReference type="AlphaFoldDB" id="A0A9X0CWG0"/>